<evidence type="ECO:0008006" key="4">
    <source>
        <dbReference type="Google" id="ProtNLM"/>
    </source>
</evidence>
<reference evidence="3" key="1">
    <citation type="journal article" date="2019" name="Int. J. Syst. Evol. Microbiol.">
        <title>The Global Catalogue of Microorganisms (GCM) 10K type strain sequencing project: providing services to taxonomists for standard genome sequencing and annotation.</title>
        <authorList>
            <consortium name="The Broad Institute Genomics Platform"/>
            <consortium name="The Broad Institute Genome Sequencing Center for Infectious Disease"/>
            <person name="Wu L."/>
            <person name="Ma J."/>
        </authorList>
    </citation>
    <scope>NUCLEOTIDE SEQUENCE [LARGE SCALE GENOMIC DNA]</scope>
    <source>
        <strain evidence="3">NBRC 103627</strain>
    </source>
</reference>
<dbReference type="Proteomes" id="UP001596003">
    <property type="component" value="Unassembled WGS sequence"/>
</dbReference>
<dbReference type="Gene3D" id="2.60.120.40">
    <property type="match status" value="1"/>
</dbReference>
<evidence type="ECO:0000313" key="3">
    <source>
        <dbReference type="Proteomes" id="UP001596003"/>
    </source>
</evidence>
<evidence type="ECO:0000256" key="1">
    <source>
        <dbReference type="SAM" id="SignalP"/>
    </source>
</evidence>
<keyword evidence="3" id="KW-1185">Reference proteome</keyword>
<dbReference type="InterPro" id="IPR008983">
    <property type="entry name" value="Tumour_necrosis_fac-like_dom"/>
</dbReference>
<sequence>MKKIICAFLLVCSGLTFAQMKQIVTANGERVNINTNPITKANNGLAIDTTGTQPKIQLGGKLIQPTTITTTSANLLEIKGAKTGAIKITDTNELQGRVLISDANGVGTWEKNTGGQKSLYTKFSASPGLNMLVGGNGIEKIPGVGSFTASVTGKYQIIFHSFLTNTQAAGVKAFYFGVYKGSTELYMDETYSYIQTYFNTHLSRVIDLNAGDVIDFVLYSAGSSLALSTLSERNQVEVIYLGT</sequence>
<protein>
    <recommendedName>
        <fullName evidence="4">C1q domain-containing protein</fullName>
    </recommendedName>
</protein>
<evidence type="ECO:0000313" key="2">
    <source>
        <dbReference type="EMBL" id="MFC4476352.1"/>
    </source>
</evidence>
<gene>
    <name evidence="2" type="ORF">ACFO3N_04685</name>
</gene>
<feature type="signal peptide" evidence="1">
    <location>
        <begin position="1"/>
        <end position="18"/>
    </location>
</feature>
<dbReference type="RefSeq" id="WP_379795612.1">
    <property type="nucleotide sequence ID" value="NZ_JBHSFY010000002.1"/>
</dbReference>
<proteinExistence type="predicted"/>
<keyword evidence="1" id="KW-0732">Signal</keyword>
<accession>A0ABV8ZCT2</accession>
<name>A0ABV8ZCT2_9FLAO</name>
<organism evidence="2 3">
    <name type="scientific">Flavobacterium chungangensis</name>
    <dbReference type="NCBI Taxonomy" id="2708132"/>
    <lineage>
        <taxon>Bacteria</taxon>
        <taxon>Pseudomonadati</taxon>
        <taxon>Bacteroidota</taxon>
        <taxon>Flavobacteriia</taxon>
        <taxon>Flavobacteriales</taxon>
        <taxon>Flavobacteriaceae</taxon>
        <taxon>Flavobacterium</taxon>
    </lineage>
</organism>
<feature type="chain" id="PRO_5046124167" description="C1q domain-containing protein" evidence="1">
    <location>
        <begin position="19"/>
        <end position="243"/>
    </location>
</feature>
<dbReference type="EMBL" id="JBHSFY010000002">
    <property type="protein sequence ID" value="MFC4476352.1"/>
    <property type="molecule type" value="Genomic_DNA"/>
</dbReference>
<comment type="caution">
    <text evidence="2">The sequence shown here is derived from an EMBL/GenBank/DDBJ whole genome shotgun (WGS) entry which is preliminary data.</text>
</comment>